<evidence type="ECO:0000313" key="1">
    <source>
        <dbReference type="EMBL" id="KZS99671.1"/>
    </source>
</evidence>
<reference evidence="1 2" key="1">
    <citation type="journal article" date="2016" name="Mol. Biol. Evol.">
        <title>Comparative Genomics of Early-Diverging Mushroom-Forming Fungi Provides Insights into the Origins of Lignocellulose Decay Capabilities.</title>
        <authorList>
            <person name="Nagy L.G."/>
            <person name="Riley R."/>
            <person name="Tritt A."/>
            <person name="Adam C."/>
            <person name="Daum C."/>
            <person name="Floudas D."/>
            <person name="Sun H."/>
            <person name="Yadav J.S."/>
            <person name="Pangilinan J."/>
            <person name="Larsson K.H."/>
            <person name="Matsuura K."/>
            <person name="Barry K."/>
            <person name="Labutti K."/>
            <person name="Kuo R."/>
            <person name="Ohm R.A."/>
            <person name="Bhattacharya S.S."/>
            <person name="Shirouzu T."/>
            <person name="Yoshinaga Y."/>
            <person name="Martin F.M."/>
            <person name="Grigoriev I.V."/>
            <person name="Hibbett D.S."/>
        </authorList>
    </citation>
    <scope>NUCLEOTIDE SEQUENCE [LARGE SCALE GENOMIC DNA]</scope>
    <source>
        <strain evidence="1 2">93-53</strain>
    </source>
</reference>
<gene>
    <name evidence="1" type="ORF">LAESUDRAFT_732993</name>
</gene>
<dbReference type="RefSeq" id="XP_040757412.1">
    <property type="nucleotide sequence ID" value="XM_040910357.1"/>
</dbReference>
<protein>
    <submittedName>
        <fullName evidence="1">Uncharacterized protein</fullName>
    </submittedName>
</protein>
<keyword evidence="2" id="KW-1185">Reference proteome</keyword>
<dbReference type="InParanoid" id="A0A165AU76"/>
<dbReference type="GeneID" id="63827386"/>
<evidence type="ECO:0000313" key="2">
    <source>
        <dbReference type="Proteomes" id="UP000076871"/>
    </source>
</evidence>
<name>A0A165AU76_9APHY</name>
<sequence length="107" mass="11930">MSSHPTASPAHEARTINFCCACRLMDRSTSDTPMRQPSRTESDLRKLVSRASATPNGTVASLAHSPLAEYTCQAPRISLYQRAFFDGRERVITLLLSPASRLRRRSH</sequence>
<dbReference type="AlphaFoldDB" id="A0A165AU76"/>
<dbReference type="EMBL" id="KV427735">
    <property type="protein sequence ID" value="KZS99671.1"/>
    <property type="molecule type" value="Genomic_DNA"/>
</dbReference>
<proteinExistence type="predicted"/>
<accession>A0A165AU76</accession>
<organism evidence="1 2">
    <name type="scientific">Laetiporus sulphureus 93-53</name>
    <dbReference type="NCBI Taxonomy" id="1314785"/>
    <lineage>
        <taxon>Eukaryota</taxon>
        <taxon>Fungi</taxon>
        <taxon>Dikarya</taxon>
        <taxon>Basidiomycota</taxon>
        <taxon>Agaricomycotina</taxon>
        <taxon>Agaricomycetes</taxon>
        <taxon>Polyporales</taxon>
        <taxon>Laetiporus</taxon>
    </lineage>
</organism>
<dbReference type="Proteomes" id="UP000076871">
    <property type="component" value="Unassembled WGS sequence"/>
</dbReference>